<evidence type="ECO:0000256" key="7">
    <source>
        <dbReference type="RuleBase" id="RU363032"/>
    </source>
</evidence>
<reference evidence="10" key="1">
    <citation type="submission" date="2010-11" db="EMBL/GenBank/DDBJ databases">
        <title>The complete genome of Mahella australiensis DSM 15567.</title>
        <authorList>
            <consortium name="US DOE Joint Genome Institute (JGI-PGF)"/>
            <person name="Lucas S."/>
            <person name="Copeland A."/>
            <person name="Lapidus A."/>
            <person name="Bruce D."/>
            <person name="Goodwin L."/>
            <person name="Pitluck S."/>
            <person name="Kyrpides N."/>
            <person name="Mavromatis K."/>
            <person name="Pagani I."/>
            <person name="Ivanova N."/>
            <person name="Teshima H."/>
            <person name="Brettin T."/>
            <person name="Detter J.C."/>
            <person name="Han C."/>
            <person name="Tapia R."/>
            <person name="Land M."/>
            <person name="Hauser L."/>
            <person name="Markowitz V."/>
            <person name="Cheng J.-F."/>
            <person name="Hugenholtz P."/>
            <person name="Woyke T."/>
            <person name="Wu D."/>
            <person name="Spring S."/>
            <person name="Pukall R."/>
            <person name="Steenblock K."/>
            <person name="Schneider S."/>
            <person name="Klenk H.-P."/>
            <person name="Eisen J.A."/>
        </authorList>
    </citation>
    <scope>NUCLEOTIDE SEQUENCE [LARGE SCALE GENOMIC DNA]</scope>
    <source>
        <strain evidence="10">DSM 15567 / CIP 107919 / 50-1 BON</strain>
    </source>
</reference>
<comment type="subcellular location">
    <subcellularLocation>
        <location evidence="1 7">Cell membrane</location>
        <topology evidence="1 7">Multi-pass membrane protein</topology>
    </subcellularLocation>
</comment>
<keyword evidence="2 7" id="KW-0813">Transport</keyword>
<feature type="transmembrane region" description="Helical" evidence="7">
    <location>
        <begin position="12"/>
        <end position="32"/>
    </location>
</feature>
<proteinExistence type="inferred from homology"/>
<dbReference type="GO" id="GO:0005886">
    <property type="term" value="C:plasma membrane"/>
    <property type="evidence" value="ECO:0007669"/>
    <property type="project" value="UniProtKB-SubCell"/>
</dbReference>
<dbReference type="AlphaFoldDB" id="F3ZZP6"/>
<accession>F3ZZP6</accession>
<dbReference type="Gene3D" id="1.10.3720.10">
    <property type="entry name" value="MetI-like"/>
    <property type="match status" value="1"/>
</dbReference>
<evidence type="ECO:0000259" key="8">
    <source>
        <dbReference type="PROSITE" id="PS50928"/>
    </source>
</evidence>
<feature type="domain" description="ABC transmembrane type-1" evidence="8">
    <location>
        <begin position="70"/>
        <end position="275"/>
    </location>
</feature>
<keyword evidence="3" id="KW-1003">Cell membrane</keyword>
<evidence type="ECO:0000256" key="4">
    <source>
        <dbReference type="ARBA" id="ARBA00022692"/>
    </source>
</evidence>
<feature type="transmembrane region" description="Helical" evidence="7">
    <location>
        <begin position="142"/>
        <end position="163"/>
    </location>
</feature>
<keyword evidence="5 7" id="KW-1133">Transmembrane helix</keyword>
<dbReference type="PANTHER" id="PTHR43744">
    <property type="entry name" value="ABC TRANSPORTER PERMEASE PROTEIN MG189-RELATED-RELATED"/>
    <property type="match status" value="1"/>
</dbReference>
<feature type="transmembrane region" description="Helical" evidence="7">
    <location>
        <begin position="261"/>
        <end position="278"/>
    </location>
</feature>
<dbReference type="EMBL" id="CP002360">
    <property type="protein sequence ID" value="AEE97893.1"/>
    <property type="molecule type" value="Genomic_DNA"/>
</dbReference>
<keyword evidence="6 7" id="KW-0472">Membrane</keyword>
<name>F3ZZP6_MAHA5</name>
<sequence>MVDRSLGRNIFRIINTLFFIIYGIICLIPIVHTLAVSLSSSMAARAGKVVLWPVEFNLHSYEFILKNDRFWKAMSISGERMILGVSISLILTILAAYPLSKSKDEFRARDILVWLFLFTMIFSGGMIPSYMIVRYTGLIDTIWALVIPGAVPVFNLLILINFFKGIPREMEEAAFIDGASHWTILWKIFVPMSLPAIATLAVFSIVGHWNSWFDGLIYMNSADNYPLQTYLQSLLVEPTSRVISRSEAIRLRFISEKTVRNAQIFVGAIPVLLIYPFLQRYFVAGIVLGGVKE</sequence>
<dbReference type="GO" id="GO:0055085">
    <property type="term" value="P:transmembrane transport"/>
    <property type="evidence" value="ECO:0007669"/>
    <property type="project" value="InterPro"/>
</dbReference>
<reference evidence="9 10" key="2">
    <citation type="journal article" date="2011" name="Stand. Genomic Sci.">
        <title>Complete genome sequence of Mahella australiensis type strain (50-1 BON).</title>
        <authorList>
            <person name="Sikorski J."/>
            <person name="Teshima H."/>
            <person name="Nolan M."/>
            <person name="Lucas S."/>
            <person name="Hammon N."/>
            <person name="Deshpande S."/>
            <person name="Cheng J.F."/>
            <person name="Pitluck S."/>
            <person name="Liolios K."/>
            <person name="Pagani I."/>
            <person name="Ivanova N."/>
            <person name="Huntemann M."/>
            <person name="Mavromatis K."/>
            <person name="Ovchinikova G."/>
            <person name="Pati A."/>
            <person name="Tapia R."/>
            <person name="Han C."/>
            <person name="Goodwin L."/>
            <person name="Chen A."/>
            <person name="Palaniappan K."/>
            <person name="Land M."/>
            <person name="Hauser L."/>
            <person name="Ngatchou-Djao O.D."/>
            <person name="Rohde M."/>
            <person name="Pukall R."/>
            <person name="Spring S."/>
            <person name="Abt B."/>
            <person name="Goker M."/>
            <person name="Detter J.C."/>
            <person name="Woyke T."/>
            <person name="Bristow J."/>
            <person name="Markowitz V."/>
            <person name="Hugenholtz P."/>
            <person name="Eisen J.A."/>
            <person name="Kyrpides N.C."/>
            <person name="Klenk H.P."/>
            <person name="Lapidus A."/>
        </authorList>
    </citation>
    <scope>NUCLEOTIDE SEQUENCE [LARGE SCALE GENOMIC DNA]</scope>
    <source>
        <strain evidence="10">DSM 15567 / CIP 107919 / 50-1 BON</strain>
    </source>
</reference>
<evidence type="ECO:0000313" key="9">
    <source>
        <dbReference type="EMBL" id="AEE97893.1"/>
    </source>
</evidence>
<dbReference type="HOGENOM" id="CLU_016047_1_0_9"/>
<gene>
    <name evidence="9" type="ordered locus">Mahau_2765</name>
</gene>
<feature type="transmembrane region" description="Helical" evidence="7">
    <location>
        <begin position="184"/>
        <end position="206"/>
    </location>
</feature>
<feature type="transmembrane region" description="Helical" evidence="7">
    <location>
        <begin position="81"/>
        <end position="99"/>
    </location>
</feature>
<keyword evidence="4 7" id="KW-0812">Transmembrane</keyword>
<evidence type="ECO:0000256" key="6">
    <source>
        <dbReference type="ARBA" id="ARBA00023136"/>
    </source>
</evidence>
<organism evidence="9 10">
    <name type="scientific">Mahella australiensis (strain DSM 15567 / CIP 107919 / 50-1 BON)</name>
    <dbReference type="NCBI Taxonomy" id="697281"/>
    <lineage>
        <taxon>Bacteria</taxon>
        <taxon>Bacillati</taxon>
        <taxon>Bacillota</taxon>
        <taxon>Clostridia</taxon>
        <taxon>Thermoanaerobacterales</taxon>
        <taxon>Thermoanaerobacterales Family IV. Incertae Sedis</taxon>
        <taxon>Mahella</taxon>
    </lineage>
</organism>
<dbReference type="CDD" id="cd06261">
    <property type="entry name" value="TM_PBP2"/>
    <property type="match status" value="1"/>
</dbReference>
<comment type="similarity">
    <text evidence="7">Belongs to the binding-protein-dependent transport system permease family.</text>
</comment>
<evidence type="ECO:0000313" key="10">
    <source>
        <dbReference type="Proteomes" id="UP000008457"/>
    </source>
</evidence>
<dbReference type="KEGG" id="mas:Mahau_2765"/>
<dbReference type="RefSeq" id="WP_013782316.1">
    <property type="nucleotide sequence ID" value="NC_015520.1"/>
</dbReference>
<dbReference type="InterPro" id="IPR000515">
    <property type="entry name" value="MetI-like"/>
</dbReference>
<evidence type="ECO:0000256" key="3">
    <source>
        <dbReference type="ARBA" id="ARBA00022475"/>
    </source>
</evidence>
<dbReference type="Pfam" id="PF00528">
    <property type="entry name" value="BPD_transp_1"/>
    <property type="match status" value="1"/>
</dbReference>
<dbReference type="PROSITE" id="PS50928">
    <property type="entry name" value="ABC_TM1"/>
    <property type="match status" value="1"/>
</dbReference>
<dbReference type="InterPro" id="IPR035906">
    <property type="entry name" value="MetI-like_sf"/>
</dbReference>
<dbReference type="OrthoDB" id="157184at2"/>
<dbReference type="Proteomes" id="UP000008457">
    <property type="component" value="Chromosome"/>
</dbReference>
<feature type="transmembrane region" description="Helical" evidence="7">
    <location>
        <begin position="111"/>
        <end position="130"/>
    </location>
</feature>
<dbReference type="PANTHER" id="PTHR43744:SF9">
    <property type="entry name" value="POLYGALACTURONAN_RHAMNOGALACTURONAN TRANSPORT SYSTEM PERMEASE PROTEIN YTCP"/>
    <property type="match status" value="1"/>
</dbReference>
<evidence type="ECO:0000256" key="2">
    <source>
        <dbReference type="ARBA" id="ARBA00022448"/>
    </source>
</evidence>
<dbReference type="eggNOG" id="COG0395">
    <property type="taxonomic scope" value="Bacteria"/>
</dbReference>
<evidence type="ECO:0000256" key="5">
    <source>
        <dbReference type="ARBA" id="ARBA00022989"/>
    </source>
</evidence>
<evidence type="ECO:0000256" key="1">
    <source>
        <dbReference type="ARBA" id="ARBA00004651"/>
    </source>
</evidence>
<dbReference type="SUPFAM" id="SSF161098">
    <property type="entry name" value="MetI-like"/>
    <property type="match status" value="1"/>
</dbReference>
<dbReference type="STRING" id="697281.Mahau_2765"/>
<protein>
    <submittedName>
        <fullName evidence="9">Binding-protein-dependent transport systems inner membrane component</fullName>
    </submittedName>
</protein>
<keyword evidence="10" id="KW-1185">Reference proteome</keyword>